<evidence type="ECO:0000256" key="1">
    <source>
        <dbReference type="SAM" id="Phobius"/>
    </source>
</evidence>
<organism evidence="3 6">
    <name type="scientific">Adineta ricciae</name>
    <name type="common">Rotifer</name>
    <dbReference type="NCBI Taxonomy" id="249248"/>
    <lineage>
        <taxon>Eukaryota</taxon>
        <taxon>Metazoa</taxon>
        <taxon>Spiralia</taxon>
        <taxon>Gnathifera</taxon>
        <taxon>Rotifera</taxon>
        <taxon>Eurotatoria</taxon>
        <taxon>Bdelloidea</taxon>
        <taxon>Adinetida</taxon>
        <taxon>Adinetidae</taxon>
        <taxon>Adineta</taxon>
    </lineage>
</organism>
<dbReference type="EMBL" id="CAJNOJ010000028">
    <property type="protein sequence ID" value="CAF0880381.1"/>
    <property type="molecule type" value="Genomic_DNA"/>
</dbReference>
<evidence type="ECO:0000313" key="3">
    <source>
        <dbReference type="EMBL" id="CAF0880381.1"/>
    </source>
</evidence>
<evidence type="ECO:0000313" key="6">
    <source>
        <dbReference type="Proteomes" id="UP000663852"/>
    </source>
</evidence>
<keyword evidence="1" id="KW-1133">Transmembrane helix</keyword>
<keyword evidence="1" id="KW-0472">Membrane</keyword>
<evidence type="ECO:0000313" key="5">
    <source>
        <dbReference type="Proteomes" id="UP000663828"/>
    </source>
</evidence>
<feature type="signal peptide" evidence="2">
    <location>
        <begin position="1"/>
        <end position="17"/>
    </location>
</feature>
<dbReference type="OrthoDB" id="9982006at2759"/>
<gene>
    <name evidence="3" type="ORF">EDS130_LOCUS8760</name>
    <name evidence="4" type="ORF">XAT740_LOCUS37094</name>
</gene>
<dbReference type="EMBL" id="CAJNOR010003865">
    <property type="protein sequence ID" value="CAF1454880.1"/>
    <property type="molecule type" value="Genomic_DNA"/>
</dbReference>
<sequence>MMPMFFLILFILNKANGKFVLNAESSSIVVLRHIRLMTDDEYYRIRCPYHLNHLTLTLLNYSNGICYDLYTKSINDGCMNYRSPCRYHAKPIQLSCNSQPYSKHVDITYQCSSSPSKLSRIFLPDNEKKAISPIANNLPFLSTHHPPKAATVHALTFPSMSSHIEESIGIFLVGLVTVFLLWLTVCCIWFMRCGHINEEDDGKCELLSFQPAQQADLVDFTVLTERMPTIVGNLSGHTSTGGLEAVRLHVNPIENKRISSLKMTQID</sequence>
<evidence type="ECO:0000313" key="4">
    <source>
        <dbReference type="EMBL" id="CAF1454880.1"/>
    </source>
</evidence>
<keyword evidence="2" id="KW-0732">Signal</keyword>
<dbReference type="Proteomes" id="UP000663828">
    <property type="component" value="Unassembled WGS sequence"/>
</dbReference>
<keyword evidence="1" id="KW-0812">Transmembrane</keyword>
<feature type="transmembrane region" description="Helical" evidence="1">
    <location>
        <begin position="168"/>
        <end position="191"/>
    </location>
</feature>
<proteinExistence type="predicted"/>
<dbReference type="Proteomes" id="UP000663852">
    <property type="component" value="Unassembled WGS sequence"/>
</dbReference>
<feature type="chain" id="PRO_5036223523" description="SUEL-type lectin domain-containing protein" evidence="2">
    <location>
        <begin position="18"/>
        <end position="267"/>
    </location>
</feature>
<accession>A0A813XY87</accession>
<reference evidence="3" key="1">
    <citation type="submission" date="2021-02" db="EMBL/GenBank/DDBJ databases">
        <authorList>
            <person name="Nowell W R."/>
        </authorList>
    </citation>
    <scope>NUCLEOTIDE SEQUENCE</scope>
</reference>
<evidence type="ECO:0008006" key="7">
    <source>
        <dbReference type="Google" id="ProtNLM"/>
    </source>
</evidence>
<name>A0A813XY87_ADIRI</name>
<comment type="caution">
    <text evidence="3">The sequence shown here is derived from an EMBL/GenBank/DDBJ whole genome shotgun (WGS) entry which is preliminary data.</text>
</comment>
<dbReference type="AlphaFoldDB" id="A0A813XY87"/>
<evidence type="ECO:0000256" key="2">
    <source>
        <dbReference type="SAM" id="SignalP"/>
    </source>
</evidence>
<protein>
    <recommendedName>
        <fullName evidence="7">SUEL-type lectin domain-containing protein</fullName>
    </recommendedName>
</protein>
<keyword evidence="5" id="KW-1185">Reference proteome</keyword>